<gene>
    <name evidence="3" type="ORF">SS7213T_08127</name>
</gene>
<evidence type="ECO:0000313" key="3">
    <source>
        <dbReference type="EMBL" id="EHJ07648.1"/>
    </source>
</evidence>
<keyword evidence="4" id="KW-1185">Reference proteome</keyword>
<evidence type="ECO:0000256" key="2">
    <source>
        <dbReference type="SAM" id="MobiDB-lite"/>
    </source>
</evidence>
<dbReference type="EMBL" id="AEUN01000446">
    <property type="protein sequence ID" value="EHJ07648.1"/>
    <property type="molecule type" value="Genomic_DNA"/>
</dbReference>
<protein>
    <recommendedName>
        <fullName evidence="5">Lipoprotein</fullName>
    </recommendedName>
</protein>
<organism evidence="3 4">
    <name type="scientific">Staphylococcus simiae CCM 7213 = CCUG 51256</name>
    <dbReference type="NCBI Taxonomy" id="911238"/>
    <lineage>
        <taxon>Bacteria</taxon>
        <taxon>Bacillati</taxon>
        <taxon>Bacillota</taxon>
        <taxon>Bacilli</taxon>
        <taxon>Bacillales</taxon>
        <taxon>Staphylococcaceae</taxon>
        <taxon>Staphylococcus</taxon>
    </lineage>
</organism>
<dbReference type="Proteomes" id="UP000005413">
    <property type="component" value="Unassembled WGS sequence"/>
</dbReference>
<sequence>MKKLISIVGVTFLLAGCGTQHLAPLEDKTTDLRDSNHQLKLDIQELDQQISDAKSKIQGLEKDKKDNKKTATNNTKIKKLNASSHYYDSLATALQSYNNIEQDVSKNKGQKNIQQKLDKISNNITDAHDQYTEDLDGHKLSSNEKKDAKVINKLNKNLTSAFDDISTGYQNKDKKQIQRGQKKLAKLNINSQ</sequence>
<evidence type="ECO:0000256" key="1">
    <source>
        <dbReference type="SAM" id="Coils"/>
    </source>
</evidence>
<keyword evidence="1" id="KW-0175">Coiled coil</keyword>
<dbReference type="OrthoDB" id="2414214at2"/>
<feature type="coiled-coil region" evidence="1">
    <location>
        <begin position="36"/>
        <end position="70"/>
    </location>
</feature>
<evidence type="ECO:0008006" key="5">
    <source>
        <dbReference type="Google" id="ProtNLM"/>
    </source>
</evidence>
<proteinExistence type="predicted"/>
<evidence type="ECO:0000313" key="4">
    <source>
        <dbReference type="Proteomes" id="UP000005413"/>
    </source>
</evidence>
<dbReference type="PROSITE" id="PS51257">
    <property type="entry name" value="PROKAR_LIPOPROTEIN"/>
    <property type="match status" value="1"/>
</dbReference>
<dbReference type="RefSeq" id="WP_002464325.1">
    <property type="nucleotide sequence ID" value="NZ_AEUN01000446.1"/>
</dbReference>
<comment type="caution">
    <text evidence="3">The sequence shown here is derived from an EMBL/GenBank/DDBJ whole genome shotgun (WGS) entry which is preliminary data.</text>
</comment>
<name>G5JJH0_9STAP</name>
<dbReference type="PATRIC" id="fig|911238.3.peg.1405"/>
<accession>G5JJH0</accession>
<reference evidence="3 4" key="1">
    <citation type="journal article" date="2012" name="BMC Genomics">
        <title>Comparative genomic analysis of the genus Staphylococcus including Staphylococcus aureus and its newly described sister species Staphylococcus simiae.</title>
        <authorList>
            <person name="Suzuki H."/>
            <person name="Lefebure T."/>
            <person name="Pavinski Bitar P."/>
            <person name="Stanhope M.J."/>
        </authorList>
    </citation>
    <scope>NUCLEOTIDE SEQUENCE [LARGE SCALE GENOMIC DNA]</scope>
    <source>
        <strain evidence="3 4">CCM 7213</strain>
    </source>
</reference>
<dbReference type="AlphaFoldDB" id="G5JJH0"/>
<feature type="region of interest" description="Disordered" evidence="2">
    <location>
        <begin position="170"/>
        <end position="192"/>
    </location>
</feature>